<feature type="region of interest" description="Disordered" evidence="1">
    <location>
        <begin position="158"/>
        <end position="222"/>
    </location>
</feature>
<evidence type="ECO:0000313" key="4">
    <source>
        <dbReference type="RefSeq" id="XP_030382189.1"/>
    </source>
</evidence>
<name>A0A6J2U1G0_DROLE</name>
<evidence type="ECO:0000256" key="1">
    <source>
        <dbReference type="SAM" id="MobiDB-lite"/>
    </source>
</evidence>
<protein>
    <submittedName>
        <fullName evidence="4">Uncharacterized protein LOC115629774</fullName>
    </submittedName>
</protein>
<feature type="compositionally biased region" description="Basic and acidic residues" evidence="1">
    <location>
        <begin position="158"/>
        <end position="169"/>
    </location>
</feature>
<dbReference type="AlphaFoldDB" id="A0A6J2U1G0"/>
<gene>
    <name evidence="4" type="primary">LOC115629774</name>
</gene>
<keyword evidence="2" id="KW-0472">Membrane</keyword>
<reference evidence="4" key="1">
    <citation type="submission" date="2025-08" db="UniProtKB">
        <authorList>
            <consortium name="RefSeq"/>
        </authorList>
    </citation>
    <scope>IDENTIFICATION</scope>
    <source>
        <strain evidence="4">11010-0011.00</strain>
        <tissue evidence="4">Whole body</tissue>
    </source>
</reference>
<evidence type="ECO:0000256" key="2">
    <source>
        <dbReference type="SAM" id="Phobius"/>
    </source>
</evidence>
<feature type="compositionally biased region" description="Basic residues" evidence="1">
    <location>
        <begin position="191"/>
        <end position="202"/>
    </location>
</feature>
<dbReference type="Proteomes" id="UP000504634">
    <property type="component" value="Unplaced"/>
</dbReference>
<keyword evidence="2" id="KW-0812">Transmembrane</keyword>
<evidence type="ECO:0000313" key="3">
    <source>
        <dbReference type="Proteomes" id="UP000504634"/>
    </source>
</evidence>
<keyword evidence="2" id="KW-1133">Transmembrane helix</keyword>
<feature type="transmembrane region" description="Helical" evidence="2">
    <location>
        <begin position="85"/>
        <end position="103"/>
    </location>
</feature>
<proteinExistence type="predicted"/>
<feature type="transmembrane region" description="Helical" evidence="2">
    <location>
        <begin position="109"/>
        <end position="131"/>
    </location>
</feature>
<dbReference type="RefSeq" id="XP_030382189.1">
    <property type="nucleotide sequence ID" value="XM_030526329.1"/>
</dbReference>
<feature type="region of interest" description="Disordered" evidence="1">
    <location>
        <begin position="242"/>
        <end position="278"/>
    </location>
</feature>
<sequence>MATNAVSTPRILTKPINNPQITVTNPERITTKTKAKPEPKSPDTLAALVARKSLTSMSDEEIIQENLKEILDKQSREERKANGRLVAVILAFLVIFVAIYHAWIRKTAALAGMLVPAGIMISYGAWVVILAKRDKHKRALFERHIEEVALKNKNELEEKHSRLKQKSEDPQPSGSAATTLQYVNELMPGREHRKKPRRHRSRQQPAADASVVTVHRSHGKRPSIRQKLFGQTIAHVKLMEQHRDSVDSTTTTTTQTADGDASALELSEKRKRLQRLDTLPMPQVVRMNSAP</sequence>
<dbReference type="GeneID" id="115629774"/>
<dbReference type="OrthoDB" id="6737830at2759"/>
<keyword evidence="3" id="KW-1185">Reference proteome</keyword>
<feature type="compositionally biased region" description="Polar residues" evidence="1">
    <location>
        <begin position="170"/>
        <end position="182"/>
    </location>
</feature>
<organism evidence="3 4">
    <name type="scientific">Drosophila lebanonensis</name>
    <name type="common">Fruit fly</name>
    <name type="synonym">Scaptodrosophila lebanonensis</name>
    <dbReference type="NCBI Taxonomy" id="7225"/>
    <lineage>
        <taxon>Eukaryota</taxon>
        <taxon>Metazoa</taxon>
        <taxon>Ecdysozoa</taxon>
        <taxon>Arthropoda</taxon>
        <taxon>Hexapoda</taxon>
        <taxon>Insecta</taxon>
        <taxon>Pterygota</taxon>
        <taxon>Neoptera</taxon>
        <taxon>Endopterygota</taxon>
        <taxon>Diptera</taxon>
        <taxon>Brachycera</taxon>
        <taxon>Muscomorpha</taxon>
        <taxon>Ephydroidea</taxon>
        <taxon>Drosophilidae</taxon>
        <taxon>Scaptodrosophila</taxon>
    </lineage>
</organism>
<accession>A0A6J2U1G0</accession>